<protein>
    <submittedName>
        <fullName evidence="3">Uncharacterized protein</fullName>
    </submittedName>
</protein>
<dbReference type="PROSITE" id="PS51257">
    <property type="entry name" value="PROKAR_LIPOPROTEIN"/>
    <property type="match status" value="1"/>
</dbReference>
<keyword evidence="4" id="KW-1185">Reference proteome</keyword>
<proteinExistence type="predicted"/>
<evidence type="ECO:0000313" key="3">
    <source>
        <dbReference type="EMBL" id="PVV03553.1"/>
    </source>
</evidence>
<name>A0A2T9ZG27_9FUNG</name>
<gene>
    <name evidence="3" type="ORF">BB560_001960</name>
</gene>
<accession>A0A2T9ZG27</accession>
<keyword evidence="2" id="KW-0732">Signal</keyword>
<organism evidence="3 4">
    <name type="scientific">Smittium megazygosporum</name>
    <dbReference type="NCBI Taxonomy" id="133381"/>
    <lineage>
        <taxon>Eukaryota</taxon>
        <taxon>Fungi</taxon>
        <taxon>Fungi incertae sedis</taxon>
        <taxon>Zoopagomycota</taxon>
        <taxon>Kickxellomycotina</taxon>
        <taxon>Harpellomycetes</taxon>
        <taxon>Harpellales</taxon>
        <taxon>Legeriomycetaceae</taxon>
        <taxon>Smittium</taxon>
    </lineage>
</organism>
<feature type="transmembrane region" description="Helical" evidence="1">
    <location>
        <begin position="131"/>
        <end position="150"/>
    </location>
</feature>
<dbReference type="EMBL" id="MBFS01000218">
    <property type="protein sequence ID" value="PVV03553.1"/>
    <property type="molecule type" value="Genomic_DNA"/>
</dbReference>
<keyword evidence="1" id="KW-1133">Transmembrane helix</keyword>
<comment type="caution">
    <text evidence="3">The sequence shown here is derived from an EMBL/GenBank/DDBJ whole genome shotgun (WGS) entry which is preliminary data.</text>
</comment>
<feature type="signal peptide" evidence="2">
    <location>
        <begin position="1"/>
        <end position="22"/>
    </location>
</feature>
<feature type="chain" id="PRO_5015414675" evidence="2">
    <location>
        <begin position="23"/>
        <end position="151"/>
    </location>
</feature>
<evidence type="ECO:0000313" key="4">
    <source>
        <dbReference type="Proteomes" id="UP000245609"/>
    </source>
</evidence>
<keyword evidence="1" id="KW-0472">Membrane</keyword>
<dbReference type="Proteomes" id="UP000245609">
    <property type="component" value="Unassembled WGS sequence"/>
</dbReference>
<evidence type="ECO:0000256" key="2">
    <source>
        <dbReference type="SAM" id="SignalP"/>
    </source>
</evidence>
<sequence>MRLLRTPFLAFLCFILISCLSGASLFDMFCASQLSPIYSKIFSFSESIFPSFLYSNSIKNAERIPLRPLLPDNSGGKNTLPQGINSPVLKNLDESINPPLKKLNKELDLESSKPSSLALDQSHSRGASEPYFYSGSMAAFATVLVTGIFLV</sequence>
<reference evidence="3 4" key="1">
    <citation type="journal article" date="2018" name="MBio">
        <title>Comparative Genomics Reveals the Core Gene Toolbox for the Fungus-Insect Symbiosis.</title>
        <authorList>
            <person name="Wang Y."/>
            <person name="Stata M."/>
            <person name="Wang W."/>
            <person name="Stajich J.E."/>
            <person name="White M.M."/>
            <person name="Moncalvo J.M."/>
        </authorList>
    </citation>
    <scope>NUCLEOTIDE SEQUENCE [LARGE SCALE GENOMIC DNA]</scope>
    <source>
        <strain evidence="3 4">SC-DP-2</strain>
    </source>
</reference>
<evidence type="ECO:0000256" key="1">
    <source>
        <dbReference type="SAM" id="Phobius"/>
    </source>
</evidence>
<keyword evidence="1" id="KW-0812">Transmembrane</keyword>
<dbReference type="AlphaFoldDB" id="A0A2T9ZG27"/>